<dbReference type="GO" id="GO:0004392">
    <property type="term" value="F:heme oxygenase (decyclizing) activity"/>
    <property type="evidence" value="ECO:0007669"/>
    <property type="project" value="UniProtKB-EC"/>
</dbReference>
<comment type="caution">
    <text evidence="2">The sequence shown here is derived from an EMBL/GenBank/DDBJ whole genome shotgun (WGS) entry which is preliminary data.</text>
</comment>
<reference evidence="3 4" key="2">
    <citation type="submission" date="2017-12" db="EMBL/GenBank/DDBJ databases">
        <title>Phylogenetic diversity of female urinary microbiome.</title>
        <authorList>
            <person name="Thomas-White K."/>
            <person name="Wolfe A.J."/>
        </authorList>
    </citation>
    <scope>NUCLEOTIDE SEQUENCE [LARGE SCALE GENOMIC DNA]</scope>
    <source>
        <strain evidence="3 4">UMB0426</strain>
    </source>
</reference>
<dbReference type="Pfam" id="PF03992">
    <property type="entry name" value="ABM"/>
    <property type="match status" value="1"/>
</dbReference>
<dbReference type="EC" id="1.14.14.18" evidence="2"/>
<dbReference type="Proteomes" id="UP000242755">
    <property type="component" value="Unassembled WGS sequence"/>
</dbReference>
<keyword evidence="2" id="KW-0503">Monooxygenase</keyword>
<dbReference type="InterPro" id="IPR011008">
    <property type="entry name" value="Dimeric_a/b-barrel"/>
</dbReference>
<evidence type="ECO:0000313" key="3">
    <source>
        <dbReference type="EMBL" id="PKY71279.1"/>
    </source>
</evidence>
<dbReference type="InterPro" id="IPR050404">
    <property type="entry name" value="Heme-degrading_MO"/>
</dbReference>
<evidence type="ECO:0000313" key="4">
    <source>
        <dbReference type="Proteomes" id="UP000242755"/>
    </source>
</evidence>
<proteinExistence type="predicted"/>
<dbReference type="Gene3D" id="3.30.70.100">
    <property type="match status" value="1"/>
</dbReference>
<dbReference type="Proteomes" id="UP000243589">
    <property type="component" value="Unassembled WGS sequence"/>
</dbReference>
<gene>
    <name evidence="2" type="primary">mhuD</name>
    <name evidence="2" type="ORF">Bravens_01344</name>
    <name evidence="3" type="ORF">CYJ40_00985</name>
</gene>
<dbReference type="PANTHER" id="PTHR34474:SF2">
    <property type="entry name" value="SIGNAL TRANSDUCTION PROTEIN TRAP"/>
    <property type="match status" value="1"/>
</dbReference>
<dbReference type="STRING" id="1176165.GCA_001584405_01735"/>
<dbReference type="EMBL" id="LQQC01000010">
    <property type="protein sequence ID" value="KXZ58301.1"/>
    <property type="molecule type" value="Genomic_DNA"/>
</dbReference>
<evidence type="ECO:0000313" key="2">
    <source>
        <dbReference type="EMBL" id="KXZ58301.1"/>
    </source>
</evidence>
<dbReference type="SUPFAM" id="SSF54909">
    <property type="entry name" value="Dimeric alpha+beta barrel"/>
    <property type="match status" value="1"/>
</dbReference>
<accession>A0A150H8F0</accession>
<name>A0A150H8F0_9MICO</name>
<evidence type="ECO:0000259" key="1">
    <source>
        <dbReference type="PROSITE" id="PS51725"/>
    </source>
</evidence>
<keyword evidence="5" id="KW-1185">Reference proteome</keyword>
<evidence type="ECO:0000313" key="5">
    <source>
        <dbReference type="Proteomes" id="UP000243589"/>
    </source>
</evidence>
<dbReference type="EMBL" id="PKGO01000001">
    <property type="protein sequence ID" value="PKY71279.1"/>
    <property type="molecule type" value="Genomic_DNA"/>
</dbReference>
<dbReference type="PATRIC" id="fig|479117.4.peg.1335"/>
<dbReference type="RefSeq" id="WP_062021621.1">
    <property type="nucleotide sequence ID" value="NZ_JAKRCZ010000001.1"/>
</dbReference>
<dbReference type="PANTHER" id="PTHR34474">
    <property type="entry name" value="SIGNAL TRANSDUCTION PROTEIN TRAP"/>
    <property type="match status" value="1"/>
</dbReference>
<dbReference type="PROSITE" id="PS51725">
    <property type="entry name" value="ABM"/>
    <property type="match status" value="1"/>
</dbReference>
<dbReference type="InterPro" id="IPR007138">
    <property type="entry name" value="ABM_dom"/>
</dbReference>
<dbReference type="AlphaFoldDB" id="A0A150H8F0"/>
<keyword evidence="2" id="KW-0560">Oxidoreductase</keyword>
<reference evidence="2 5" key="1">
    <citation type="submission" date="2016-01" db="EMBL/GenBank/DDBJ databases">
        <title>Use of Whole Genome Sequencing to ascertain that Brevibacterium massiliense (Roux, Raoult 2009) is a later heterotypic synonym of Brevibacterium ravenspurgense (Mages 2008).</title>
        <authorList>
            <person name="Bernier A.-M."/>
            <person name="Burdz T."/>
            <person name="Huynh C."/>
            <person name="Pachecho A.L."/>
            <person name="Wiebe D."/>
            <person name="Bonner C."/>
            <person name="Bernard K."/>
        </authorList>
    </citation>
    <scope>NUCLEOTIDE SEQUENCE [LARGE SCALE GENOMIC DNA]</scope>
    <source>
        <strain evidence="2 5">CCUG56047</strain>
    </source>
</reference>
<protein>
    <submittedName>
        <fullName evidence="3">Antibiotic biosynthesis monooxygenase</fullName>
    </submittedName>
    <submittedName>
        <fullName evidence="2">Heme-degrading monooxygenase HmoB</fullName>
        <ecNumber evidence="2">1.14.14.18</ecNumber>
    </submittedName>
</protein>
<feature type="domain" description="ABM" evidence="1">
    <location>
        <begin position="3"/>
        <end position="93"/>
    </location>
</feature>
<organism evidence="2 5">
    <name type="scientific">Brevibacterium ravenspurgense</name>
    <dbReference type="NCBI Taxonomy" id="479117"/>
    <lineage>
        <taxon>Bacteria</taxon>
        <taxon>Bacillati</taxon>
        <taxon>Actinomycetota</taxon>
        <taxon>Actinomycetes</taxon>
        <taxon>Micrococcales</taxon>
        <taxon>Brevibacteriaceae</taxon>
        <taxon>Brevibacterium</taxon>
    </lineage>
</organism>
<sequence length="94" mass="10635">MSVVKINVLSVPEAQGEELEARFAKRAHSVDQAPGFEGFQMLRPTAGTESYYIVTQWDSEESFQAWAAQRTHRGPNESLSKQEGLLEFEIVEFD</sequence>